<feature type="compositionally biased region" description="Polar residues" evidence="1">
    <location>
        <begin position="106"/>
        <end position="119"/>
    </location>
</feature>
<feature type="region of interest" description="Disordered" evidence="1">
    <location>
        <begin position="66"/>
        <end position="155"/>
    </location>
</feature>
<dbReference type="Proteomes" id="UP000780801">
    <property type="component" value="Unassembled WGS sequence"/>
</dbReference>
<comment type="caution">
    <text evidence="2">The sequence shown here is derived from an EMBL/GenBank/DDBJ whole genome shotgun (WGS) entry which is preliminary data.</text>
</comment>
<sequence length="155" mass="16813">MTLNRPIPPLASAEPGAEPRMVTSSFQVCRMIKPVRRLKILQIMYNTFSQHGNPLIDIDTDTTTISELATDDDGRGLKRRRDRANMEGKGGESSGSEDASLSSEETPSSLRANARSPDSSRPGAPPTKRRKIQGSKGEIADGEDEESDSNTVGVR</sequence>
<dbReference type="AlphaFoldDB" id="A0A9P6JWL5"/>
<feature type="compositionally biased region" description="Low complexity" evidence="1">
    <location>
        <begin position="94"/>
        <end position="105"/>
    </location>
</feature>
<protein>
    <submittedName>
        <fullName evidence="2">Uncharacterized protein</fullName>
    </submittedName>
</protein>
<evidence type="ECO:0000313" key="3">
    <source>
        <dbReference type="Proteomes" id="UP000780801"/>
    </source>
</evidence>
<evidence type="ECO:0000256" key="1">
    <source>
        <dbReference type="SAM" id="MobiDB-lite"/>
    </source>
</evidence>
<gene>
    <name evidence="2" type="ORF">BGW38_010421</name>
</gene>
<proteinExistence type="predicted"/>
<keyword evidence="3" id="KW-1185">Reference proteome</keyword>
<evidence type="ECO:0000313" key="2">
    <source>
        <dbReference type="EMBL" id="KAF9535234.1"/>
    </source>
</evidence>
<organism evidence="2 3">
    <name type="scientific">Lunasporangiospora selenospora</name>
    <dbReference type="NCBI Taxonomy" id="979761"/>
    <lineage>
        <taxon>Eukaryota</taxon>
        <taxon>Fungi</taxon>
        <taxon>Fungi incertae sedis</taxon>
        <taxon>Mucoromycota</taxon>
        <taxon>Mortierellomycotina</taxon>
        <taxon>Mortierellomycetes</taxon>
        <taxon>Mortierellales</taxon>
        <taxon>Mortierellaceae</taxon>
        <taxon>Lunasporangiospora</taxon>
    </lineage>
</organism>
<name>A0A9P6JWL5_9FUNG</name>
<reference evidence="2" key="1">
    <citation type="journal article" date="2020" name="Fungal Divers.">
        <title>Resolving the Mortierellaceae phylogeny through synthesis of multi-gene phylogenetics and phylogenomics.</title>
        <authorList>
            <person name="Vandepol N."/>
            <person name="Liber J."/>
            <person name="Desiro A."/>
            <person name="Na H."/>
            <person name="Kennedy M."/>
            <person name="Barry K."/>
            <person name="Grigoriev I.V."/>
            <person name="Miller A.N."/>
            <person name="O'Donnell K."/>
            <person name="Stajich J.E."/>
            <person name="Bonito G."/>
        </authorList>
    </citation>
    <scope>NUCLEOTIDE SEQUENCE</scope>
    <source>
        <strain evidence="2">KOD1015</strain>
    </source>
</reference>
<feature type="non-terminal residue" evidence="2">
    <location>
        <position position="155"/>
    </location>
</feature>
<dbReference type="OrthoDB" id="10614601at2759"/>
<accession>A0A9P6JWL5</accession>
<dbReference type="EMBL" id="JAABOA010008414">
    <property type="protein sequence ID" value="KAF9535234.1"/>
    <property type="molecule type" value="Genomic_DNA"/>
</dbReference>